<keyword evidence="8" id="KW-0998">Cell outer membrane</keyword>
<evidence type="ECO:0000259" key="10">
    <source>
        <dbReference type="Pfam" id="PF13953"/>
    </source>
</evidence>
<evidence type="ECO:0000256" key="9">
    <source>
        <dbReference type="SAM" id="SignalP"/>
    </source>
</evidence>
<keyword evidence="3" id="KW-0813">Transport</keyword>
<dbReference type="Gene3D" id="3.10.20.410">
    <property type="match status" value="1"/>
</dbReference>
<evidence type="ECO:0000313" key="12">
    <source>
        <dbReference type="EMBL" id="WAI47657.1"/>
    </source>
</evidence>
<evidence type="ECO:0000313" key="13">
    <source>
        <dbReference type="Proteomes" id="UP001163624"/>
    </source>
</evidence>
<gene>
    <name evidence="12" type="ORF">OU419_17955</name>
</gene>
<dbReference type="InterPro" id="IPR025949">
    <property type="entry name" value="PapC-like_C"/>
</dbReference>
<dbReference type="EMBL" id="CP113432">
    <property type="protein sequence ID" value="WAI47657.1"/>
    <property type="molecule type" value="Genomic_DNA"/>
</dbReference>
<feature type="domain" description="PapC N-terminal" evidence="11">
    <location>
        <begin position="35"/>
        <end position="188"/>
    </location>
</feature>
<dbReference type="PANTHER" id="PTHR30451:SF6">
    <property type="entry name" value="OUTER MEMBRANE USHER PROTEIN SFMD"/>
    <property type="match status" value="1"/>
</dbReference>
<feature type="chain" id="PRO_5047509324" evidence="9">
    <location>
        <begin position="33"/>
        <end position="861"/>
    </location>
</feature>
<dbReference type="Pfam" id="PF13954">
    <property type="entry name" value="PapC_N"/>
    <property type="match status" value="1"/>
</dbReference>
<reference evidence="12" key="1">
    <citation type="submission" date="2022-11" db="EMBL/GenBank/DDBJ databases">
        <title>Pseudomonas triclosanedens sp. nov., a triclosan degrader isolated from activated sludge.</title>
        <authorList>
            <person name="Yin Y."/>
            <person name="Lu Z."/>
        </authorList>
    </citation>
    <scope>NUCLEOTIDE SEQUENCE</scope>
    <source>
        <strain evidence="12">ZM23</strain>
    </source>
</reference>
<keyword evidence="13" id="KW-1185">Reference proteome</keyword>
<name>A0ABY6ZRV5_9PSED</name>
<organism evidence="12 13">
    <name type="scientific">Pseudomonas triclosanedens</name>
    <dbReference type="NCBI Taxonomy" id="2961893"/>
    <lineage>
        <taxon>Bacteria</taxon>
        <taxon>Pseudomonadati</taxon>
        <taxon>Pseudomonadota</taxon>
        <taxon>Gammaproteobacteria</taxon>
        <taxon>Pseudomonadales</taxon>
        <taxon>Pseudomonadaceae</taxon>
        <taxon>Pseudomonas</taxon>
    </lineage>
</organism>
<keyword evidence="7" id="KW-0472">Membrane</keyword>
<dbReference type="PANTHER" id="PTHR30451">
    <property type="entry name" value="OUTER MEMBRANE USHER PROTEIN"/>
    <property type="match status" value="1"/>
</dbReference>
<dbReference type="NCBIfam" id="NF011745">
    <property type="entry name" value="PRK15198.1"/>
    <property type="match status" value="1"/>
</dbReference>
<dbReference type="Proteomes" id="UP001163624">
    <property type="component" value="Chromosome"/>
</dbReference>
<dbReference type="Gene3D" id="2.60.40.3110">
    <property type="match status" value="1"/>
</dbReference>
<feature type="signal peptide" evidence="9">
    <location>
        <begin position="1"/>
        <end position="32"/>
    </location>
</feature>
<dbReference type="Pfam" id="PF13953">
    <property type="entry name" value="PapC_C"/>
    <property type="match status" value="1"/>
</dbReference>
<dbReference type="NCBIfam" id="NF011740">
    <property type="entry name" value="PRK15193.1"/>
    <property type="match status" value="1"/>
</dbReference>
<keyword evidence="5" id="KW-0812">Transmembrane</keyword>
<evidence type="ECO:0000256" key="2">
    <source>
        <dbReference type="ARBA" id="ARBA00008064"/>
    </source>
</evidence>
<dbReference type="InterPro" id="IPR000015">
    <property type="entry name" value="Fimb_usher"/>
</dbReference>
<dbReference type="InterPro" id="IPR042186">
    <property type="entry name" value="FimD_plug_dom"/>
</dbReference>
<evidence type="ECO:0000256" key="3">
    <source>
        <dbReference type="ARBA" id="ARBA00022448"/>
    </source>
</evidence>
<dbReference type="Gene3D" id="2.60.40.2610">
    <property type="entry name" value="Outer membrane usher protein FimD, plug domain"/>
    <property type="match status" value="1"/>
</dbReference>
<proteinExistence type="inferred from homology"/>
<comment type="subcellular location">
    <subcellularLocation>
        <location evidence="1">Cell outer membrane</location>
        <topology evidence="1">Multi-pass membrane protein</topology>
    </subcellularLocation>
</comment>
<dbReference type="SUPFAM" id="SSF141729">
    <property type="entry name" value="FimD N-terminal domain-like"/>
    <property type="match status" value="1"/>
</dbReference>
<evidence type="ECO:0000256" key="5">
    <source>
        <dbReference type="ARBA" id="ARBA00022692"/>
    </source>
</evidence>
<sequence>MNSHSRMPCAPLRPTSLALSIFAVIYCTSGHAESYFNPAFLSDDAGSVADLARYAQGNRQPAGVYQVDIWRNGELATTRDIRFDEADPSSASAPPAKSGGLVPCLDSALLKLLGLNFKAFPELAKYKDGQCIPLEQEILGASAELDFSKLRLDISLPQASMLGTARGYIPPEQWDEGISAALFNYNLSGSQGDRDSSQYLNLQSGLNLGPWRLRSNGSLSRNEYDGKSSGGWQNISTYAQRSVIPLKSELVVGDGNTNSDVFDSIGFRGARLWSNDQMYPDSMRGYAPTVRGIARSNAKVTVAQNGYVIYQTYVTPGEFNIEDMYATSSSGDLEVTVEETDGSKTKYSIPYSSVPLLQREGRLKYDLTVGNFRSGSSGQQAPTFVQGTLIAGMQGGYTLYGGTQMSTDYKALSFGAGKNLGDWGAISLDLTSAWSHLPDSTDKTGQSLRFLYAKTLNDYGTTFQLLGYRYSTEGFYTLSDTAWKSMSRYDYSESDPSELVSYHDLNHNKKGRFQGSISQTLNDYGALYASGSEQTYWGESQSDVWYQFGYTNHWRGISYSLAWSWSQSVGYNEADRAITFNVSIPFSAFGGSSSSSRSGLLDNAYATLSTVRNSNGNNAVQAGVAGTLLETRNLNYGISQGNSDYGGHSGSANLDWRGAYGNLGLAYSYDEQQSRYSWQAAGGAVVHENGVTFGQPLGDTNVLVKAPGASNVQVENQTGVKTDWRGYTVLPYATAFRANRVALDTNSMDDHTDIINNVSNVVPTQGALVRASFDAHVGVRAIVTLTRGNKALPFGSSVQEAGSGVSGIVGDEGQVYLAGLPLQGELQIRWGDGDSEQCVAKYSLPDDSLKEAVTIAAATCE</sequence>
<evidence type="ECO:0000256" key="6">
    <source>
        <dbReference type="ARBA" id="ARBA00022729"/>
    </source>
</evidence>
<dbReference type="Pfam" id="PF00577">
    <property type="entry name" value="Usher"/>
    <property type="match status" value="1"/>
</dbReference>
<accession>A0ABY6ZRV5</accession>
<protein>
    <submittedName>
        <fullName evidence="12">Fimbrial biogenesis usher protein</fullName>
    </submittedName>
</protein>
<keyword evidence="6 9" id="KW-0732">Signal</keyword>
<evidence type="ECO:0000256" key="8">
    <source>
        <dbReference type="ARBA" id="ARBA00023237"/>
    </source>
</evidence>
<dbReference type="Gene3D" id="2.60.40.2070">
    <property type="match status" value="1"/>
</dbReference>
<dbReference type="InterPro" id="IPR025885">
    <property type="entry name" value="PapC_N"/>
</dbReference>
<evidence type="ECO:0000256" key="7">
    <source>
        <dbReference type="ARBA" id="ARBA00023136"/>
    </source>
</evidence>
<dbReference type="InterPro" id="IPR043142">
    <property type="entry name" value="PapC-like_C_sf"/>
</dbReference>
<keyword evidence="4" id="KW-1134">Transmembrane beta strand</keyword>
<comment type="similarity">
    <text evidence="2">Belongs to the fimbrial export usher family.</text>
</comment>
<evidence type="ECO:0000256" key="4">
    <source>
        <dbReference type="ARBA" id="ARBA00022452"/>
    </source>
</evidence>
<dbReference type="InterPro" id="IPR037224">
    <property type="entry name" value="PapC_N_sf"/>
</dbReference>
<evidence type="ECO:0000256" key="1">
    <source>
        <dbReference type="ARBA" id="ARBA00004571"/>
    </source>
</evidence>
<evidence type="ECO:0000259" key="11">
    <source>
        <dbReference type="Pfam" id="PF13954"/>
    </source>
</evidence>
<feature type="domain" description="PapC-like C-terminal" evidence="10">
    <location>
        <begin position="783"/>
        <end position="845"/>
    </location>
</feature>
<dbReference type="RefSeq" id="WP_254475626.1">
    <property type="nucleotide sequence ID" value="NZ_CP113432.1"/>
</dbReference>